<gene>
    <name evidence="13" type="ORF">GO986_19985</name>
</gene>
<dbReference type="EMBL" id="WQLB01000040">
    <property type="protein sequence ID" value="MVN89024.1"/>
    <property type="molecule type" value="Genomic_DNA"/>
</dbReference>
<evidence type="ECO:0000256" key="3">
    <source>
        <dbReference type="ARBA" id="ARBA00022448"/>
    </source>
</evidence>
<reference evidence="13 14" key="1">
    <citation type="submission" date="2019-12" db="EMBL/GenBank/DDBJ databases">
        <title>Deinococcus sp. HMF7620 Genome sequencing and assembly.</title>
        <authorList>
            <person name="Kang H."/>
            <person name="Kim H."/>
            <person name="Joh K."/>
        </authorList>
    </citation>
    <scope>NUCLEOTIDE SEQUENCE [LARGE SCALE GENOMIC DNA]</scope>
    <source>
        <strain evidence="13 14">HMF7620</strain>
    </source>
</reference>
<keyword evidence="3" id="KW-0813">Transport</keyword>
<dbReference type="SUPFAM" id="SSF158442">
    <property type="entry name" value="DsbB-like"/>
    <property type="match status" value="1"/>
</dbReference>
<dbReference type="GO" id="GO:0006457">
    <property type="term" value="P:protein folding"/>
    <property type="evidence" value="ECO:0007669"/>
    <property type="project" value="InterPro"/>
</dbReference>
<feature type="transmembrane region" description="Helical" evidence="12">
    <location>
        <begin position="37"/>
        <end position="57"/>
    </location>
</feature>
<evidence type="ECO:0000256" key="4">
    <source>
        <dbReference type="ARBA" id="ARBA00022692"/>
    </source>
</evidence>
<dbReference type="GO" id="GO:0016020">
    <property type="term" value="C:membrane"/>
    <property type="evidence" value="ECO:0007669"/>
    <property type="project" value="UniProtKB-SubCell"/>
</dbReference>
<dbReference type="GO" id="GO:0015035">
    <property type="term" value="F:protein-disulfide reductase activity"/>
    <property type="evidence" value="ECO:0007669"/>
    <property type="project" value="InterPro"/>
</dbReference>
<evidence type="ECO:0000256" key="12">
    <source>
        <dbReference type="SAM" id="Phobius"/>
    </source>
</evidence>
<keyword evidence="5" id="KW-0249">Electron transport</keyword>
<evidence type="ECO:0000256" key="8">
    <source>
        <dbReference type="ARBA" id="ARBA00023136"/>
    </source>
</evidence>
<dbReference type="InterPro" id="IPR023380">
    <property type="entry name" value="DsbB-like_sf"/>
</dbReference>
<name>A0A7C9MTK2_9DEIO</name>
<comment type="caution">
    <text evidence="13">The sequence shown here is derived from an EMBL/GenBank/DDBJ whole genome shotgun (WGS) entry which is preliminary data.</text>
</comment>
<dbReference type="PANTHER" id="PTHR43469">
    <property type="entry name" value="DISULFIDE FORMATION PROTEIN-RELATED"/>
    <property type="match status" value="1"/>
</dbReference>
<organism evidence="13 14">
    <name type="scientific">Deinococcus arboris</name>
    <dbReference type="NCBI Taxonomy" id="2682977"/>
    <lineage>
        <taxon>Bacteria</taxon>
        <taxon>Thermotogati</taxon>
        <taxon>Deinococcota</taxon>
        <taxon>Deinococci</taxon>
        <taxon>Deinococcales</taxon>
        <taxon>Deinococcaceae</taxon>
        <taxon>Deinococcus</taxon>
    </lineage>
</organism>
<dbReference type="PIRSF" id="PIRSF036659">
    <property type="entry name" value="BdbC"/>
    <property type="match status" value="1"/>
</dbReference>
<accession>A0A7C9MTK2</accession>
<keyword evidence="11" id="KW-0676">Redox-active center</keyword>
<dbReference type="Pfam" id="PF02600">
    <property type="entry name" value="DsbB"/>
    <property type="match status" value="1"/>
</dbReference>
<keyword evidence="14" id="KW-1185">Reference proteome</keyword>
<evidence type="ECO:0000256" key="6">
    <source>
        <dbReference type="ARBA" id="ARBA00022989"/>
    </source>
</evidence>
<dbReference type="AlphaFoldDB" id="A0A7C9MTK2"/>
<dbReference type="InterPro" id="IPR012187">
    <property type="entry name" value="Disulphide_bond_form_BdbC"/>
</dbReference>
<evidence type="ECO:0000313" key="13">
    <source>
        <dbReference type="EMBL" id="MVN89024.1"/>
    </source>
</evidence>
<feature type="transmembrane region" description="Helical" evidence="12">
    <location>
        <begin position="64"/>
        <end position="81"/>
    </location>
</feature>
<sequence>MTRDNRLYLAWVVALVATLGSLYFSEVRQFNPCILCWFQRIFMYPLAVILGVAALGGDLRVRRYVVPLAGIGVLVALYHNLETWGVVPVPLACTADPSASCGTPWPVWGLDSPLNTILTIPVLSMIAFTLILLLLSWKRTPKAV</sequence>
<evidence type="ECO:0000256" key="10">
    <source>
        <dbReference type="ARBA" id="ARBA00023186"/>
    </source>
</evidence>
<keyword evidence="7" id="KW-0560">Oxidoreductase</keyword>
<keyword evidence="8 12" id="KW-0472">Membrane</keyword>
<evidence type="ECO:0000256" key="11">
    <source>
        <dbReference type="ARBA" id="ARBA00023284"/>
    </source>
</evidence>
<keyword evidence="9" id="KW-1015">Disulfide bond</keyword>
<keyword evidence="10" id="KW-0143">Chaperone</keyword>
<dbReference type="Gene3D" id="1.20.1550.10">
    <property type="entry name" value="DsbB-like"/>
    <property type="match status" value="1"/>
</dbReference>
<evidence type="ECO:0000313" key="14">
    <source>
        <dbReference type="Proteomes" id="UP000483286"/>
    </source>
</evidence>
<feature type="transmembrane region" description="Helical" evidence="12">
    <location>
        <begin position="7"/>
        <end position="25"/>
    </location>
</feature>
<dbReference type="PANTHER" id="PTHR43469:SF1">
    <property type="entry name" value="SPBETA PROPHAGE-DERIVED DISULFIDE BOND FORMATION PROTEIN B"/>
    <property type="match status" value="1"/>
</dbReference>
<evidence type="ECO:0000256" key="2">
    <source>
        <dbReference type="ARBA" id="ARBA00007602"/>
    </source>
</evidence>
<evidence type="ECO:0000256" key="1">
    <source>
        <dbReference type="ARBA" id="ARBA00004141"/>
    </source>
</evidence>
<comment type="similarity">
    <text evidence="2">Belongs to the DsbB family. BdbC subfamily.</text>
</comment>
<comment type="subcellular location">
    <subcellularLocation>
        <location evidence="1">Membrane</location>
        <topology evidence="1">Multi-pass membrane protein</topology>
    </subcellularLocation>
</comment>
<evidence type="ECO:0000256" key="7">
    <source>
        <dbReference type="ARBA" id="ARBA00023002"/>
    </source>
</evidence>
<keyword evidence="4 12" id="KW-0812">Transmembrane</keyword>
<evidence type="ECO:0000256" key="5">
    <source>
        <dbReference type="ARBA" id="ARBA00022982"/>
    </source>
</evidence>
<keyword evidence="6 12" id="KW-1133">Transmembrane helix</keyword>
<dbReference type="InterPro" id="IPR003752">
    <property type="entry name" value="DiS_bond_form_DsbB/BdbC"/>
</dbReference>
<proteinExistence type="inferred from homology"/>
<protein>
    <submittedName>
        <fullName evidence="13">Disulfide bond formation protein B</fullName>
    </submittedName>
</protein>
<feature type="transmembrane region" description="Helical" evidence="12">
    <location>
        <begin position="114"/>
        <end position="135"/>
    </location>
</feature>
<dbReference type="RefSeq" id="WP_157461287.1">
    <property type="nucleotide sequence ID" value="NZ_WQLB01000040.1"/>
</dbReference>
<evidence type="ECO:0000256" key="9">
    <source>
        <dbReference type="ARBA" id="ARBA00023157"/>
    </source>
</evidence>
<dbReference type="Proteomes" id="UP000483286">
    <property type="component" value="Unassembled WGS sequence"/>
</dbReference>